<evidence type="ECO:0000313" key="1">
    <source>
        <dbReference type="EMBL" id="KAJ4017556.1"/>
    </source>
</evidence>
<accession>A0A9W8UCP4</accession>
<dbReference type="AlphaFoldDB" id="A0A9W8UCP4"/>
<gene>
    <name evidence="1" type="ORF">NW766_003621</name>
</gene>
<protein>
    <submittedName>
        <fullName evidence="1">Uncharacterized protein</fullName>
    </submittedName>
</protein>
<proteinExistence type="predicted"/>
<dbReference type="OrthoDB" id="4500473at2759"/>
<dbReference type="Proteomes" id="UP001152130">
    <property type="component" value="Unassembled WGS sequence"/>
</dbReference>
<reference evidence="1" key="1">
    <citation type="submission" date="2022-10" db="EMBL/GenBank/DDBJ databases">
        <title>Fusarium specimens isolated from Avocado Roots.</title>
        <authorList>
            <person name="Stajich J."/>
            <person name="Roper C."/>
            <person name="Heimlech-Rivalta G."/>
        </authorList>
    </citation>
    <scope>NUCLEOTIDE SEQUENCE</scope>
    <source>
        <strain evidence="1">CF00143</strain>
    </source>
</reference>
<sequence>MSTQTKHYFLSPIGNPPEGPIRLGNIISTPALADDPLNEEHMSLSSVPMDIVEHNEPNYTFEMSTTKSGNVGIWASFLQLLGVGGDVTVDWSRDTNQAWACDNLKTISFKPKLAYINKCLEDEGVQNYMRANKPWLGTSKLYMITGIKIAYGASSTINYARSRGLNLRFGVDLTSQGVPLSIGPECGRDQAITIQQSQHGSEPFVFAFRLRRIKISSKGDVRHESYDKGAMLGIKQGLGSDDTGPELQVVVNGLEDDDADGSEFQLESKDTFDPAWPDHEVCKCSAAEDD</sequence>
<evidence type="ECO:0000313" key="2">
    <source>
        <dbReference type="Proteomes" id="UP001152130"/>
    </source>
</evidence>
<dbReference type="EMBL" id="JAPDHF010000005">
    <property type="protein sequence ID" value="KAJ4017556.1"/>
    <property type="molecule type" value="Genomic_DNA"/>
</dbReference>
<comment type="caution">
    <text evidence="1">The sequence shown here is derived from an EMBL/GenBank/DDBJ whole genome shotgun (WGS) entry which is preliminary data.</text>
</comment>
<keyword evidence="2" id="KW-1185">Reference proteome</keyword>
<name>A0A9W8UCP4_9HYPO</name>
<organism evidence="1 2">
    <name type="scientific">Fusarium irregulare</name>
    <dbReference type="NCBI Taxonomy" id="2494466"/>
    <lineage>
        <taxon>Eukaryota</taxon>
        <taxon>Fungi</taxon>
        <taxon>Dikarya</taxon>
        <taxon>Ascomycota</taxon>
        <taxon>Pezizomycotina</taxon>
        <taxon>Sordariomycetes</taxon>
        <taxon>Hypocreomycetidae</taxon>
        <taxon>Hypocreales</taxon>
        <taxon>Nectriaceae</taxon>
        <taxon>Fusarium</taxon>
        <taxon>Fusarium incarnatum-equiseti species complex</taxon>
    </lineage>
</organism>